<feature type="transmembrane region" description="Helical" evidence="6">
    <location>
        <begin position="22"/>
        <end position="41"/>
    </location>
</feature>
<feature type="transmembrane region" description="Helical" evidence="6">
    <location>
        <begin position="297"/>
        <end position="315"/>
    </location>
</feature>
<dbReference type="Proteomes" id="UP000268016">
    <property type="component" value="Unassembled WGS sequence"/>
</dbReference>
<proteinExistence type="predicted"/>
<evidence type="ECO:0000259" key="7">
    <source>
        <dbReference type="PROSITE" id="PS50850"/>
    </source>
</evidence>
<sequence length="412" mass="43484">MTDTTRPAAATDPRRRLSEIEFIALVAMLTATVAFSIDAMLPALPQIGAELSAAAPNRAQLILSAFIAGMGLGTLITGPMSDRFGRKPVILGGAVLYIGGALLAWAAPTLETMLAARLIQGLGAAAPRVAAMAMVRDLYSGRQMARTLSFVMMVFALVPAIAPTLGYGIIATVGWRGIFPAFVVFALLGAAWLALRQPETLPEAARRRYSPTDIAAALREMWAHPTARLSTIVQTIVLGMLFATLQTTQLAFDQTYGRGDSFHLWFGLIAVLAASSSFVNARYVVTLGMRAMIKGMFTAQIAFSATMIAVLALPLPQAVEFPLYVIWTVSLFFQAGLCIGNLNALALEPMGHVAGLAATVVSAVGTLGAVAIAVPVGLAFDGTPLPHALATFTLAALALWLTTKIRRDTDPD</sequence>
<dbReference type="GO" id="GO:0042908">
    <property type="term" value="P:xenobiotic transport"/>
    <property type="evidence" value="ECO:0007669"/>
    <property type="project" value="UniProtKB-ARBA"/>
</dbReference>
<evidence type="ECO:0000256" key="2">
    <source>
        <dbReference type="ARBA" id="ARBA00022448"/>
    </source>
</evidence>
<feature type="domain" description="Major facilitator superfamily (MFS) profile" evidence="7">
    <location>
        <begin position="22"/>
        <end position="410"/>
    </location>
</feature>
<dbReference type="InterPro" id="IPR036259">
    <property type="entry name" value="MFS_trans_sf"/>
</dbReference>
<dbReference type="AlphaFoldDB" id="A0A3N2R930"/>
<comment type="caution">
    <text evidence="8">The sequence shown here is derived from an EMBL/GenBank/DDBJ whole genome shotgun (WGS) entry which is preliminary data.</text>
</comment>
<dbReference type="GO" id="GO:0022857">
    <property type="term" value="F:transmembrane transporter activity"/>
    <property type="evidence" value="ECO:0007669"/>
    <property type="project" value="InterPro"/>
</dbReference>
<dbReference type="EMBL" id="RDRB01000001">
    <property type="protein sequence ID" value="ROU03984.1"/>
    <property type="molecule type" value="Genomic_DNA"/>
</dbReference>
<protein>
    <submittedName>
        <fullName evidence="8">MFS transporter</fullName>
    </submittedName>
</protein>
<keyword evidence="2" id="KW-0813">Transport</keyword>
<feature type="transmembrane region" description="Helical" evidence="6">
    <location>
        <begin position="177"/>
        <end position="195"/>
    </location>
</feature>
<dbReference type="InterPro" id="IPR005829">
    <property type="entry name" value="Sugar_transporter_CS"/>
</dbReference>
<dbReference type="PANTHER" id="PTHR23502:SF132">
    <property type="entry name" value="POLYAMINE TRANSPORTER 2-RELATED"/>
    <property type="match status" value="1"/>
</dbReference>
<feature type="transmembrane region" description="Helical" evidence="6">
    <location>
        <begin position="147"/>
        <end position="171"/>
    </location>
</feature>
<evidence type="ECO:0000313" key="8">
    <source>
        <dbReference type="EMBL" id="ROU03984.1"/>
    </source>
</evidence>
<dbReference type="InterPro" id="IPR020846">
    <property type="entry name" value="MFS_dom"/>
</dbReference>
<feature type="transmembrane region" description="Helical" evidence="6">
    <location>
        <begin position="354"/>
        <end position="378"/>
    </location>
</feature>
<dbReference type="GO" id="GO:0005886">
    <property type="term" value="C:plasma membrane"/>
    <property type="evidence" value="ECO:0007669"/>
    <property type="project" value="TreeGrafter"/>
</dbReference>
<dbReference type="SUPFAM" id="SSF103473">
    <property type="entry name" value="MFS general substrate transporter"/>
    <property type="match status" value="1"/>
</dbReference>
<dbReference type="PROSITE" id="PS00216">
    <property type="entry name" value="SUGAR_TRANSPORT_1"/>
    <property type="match status" value="1"/>
</dbReference>
<feature type="transmembrane region" description="Helical" evidence="6">
    <location>
        <begin position="264"/>
        <end position="285"/>
    </location>
</feature>
<dbReference type="GO" id="GO:0140115">
    <property type="term" value="P:export across plasma membrane"/>
    <property type="evidence" value="ECO:0007669"/>
    <property type="project" value="UniProtKB-ARBA"/>
</dbReference>
<evidence type="ECO:0000256" key="5">
    <source>
        <dbReference type="ARBA" id="ARBA00023136"/>
    </source>
</evidence>
<dbReference type="PANTHER" id="PTHR23502">
    <property type="entry name" value="MAJOR FACILITATOR SUPERFAMILY"/>
    <property type="match status" value="1"/>
</dbReference>
<evidence type="ECO:0000256" key="3">
    <source>
        <dbReference type="ARBA" id="ARBA00022692"/>
    </source>
</evidence>
<dbReference type="OrthoDB" id="9800416at2"/>
<dbReference type="Gene3D" id="1.20.1720.10">
    <property type="entry name" value="Multidrug resistance protein D"/>
    <property type="match status" value="1"/>
</dbReference>
<feature type="transmembrane region" description="Helical" evidence="6">
    <location>
        <begin position="89"/>
        <end position="108"/>
    </location>
</feature>
<reference evidence="8 9" key="1">
    <citation type="submission" date="2018-10" db="EMBL/GenBank/DDBJ databases">
        <title>Histidinibacterium lentulum gen. nov., sp. nov., a marine bacterium from the culture broth of Picochlorum sp. 122.</title>
        <authorList>
            <person name="Wang G."/>
        </authorList>
    </citation>
    <scope>NUCLEOTIDE SEQUENCE [LARGE SCALE GENOMIC DNA]</scope>
    <source>
        <strain evidence="8 9">B17</strain>
    </source>
</reference>
<accession>A0A3N2R930</accession>
<comment type="subcellular location">
    <subcellularLocation>
        <location evidence="1">Membrane</location>
        <topology evidence="1">Multi-pass membrane protein</topology>
    </subcellularLocation>
</comment>
<keyword evidence="4 6" id="KW-1133">Transmembrane helix</keyword>
<dbReference type="Pfam" id="PF07690">
    <property type="entry name" value="MFS_1"/>
    <property type="match status" value="1"/>
</dbReference>
<feature type="transmembrane region" description="Helical" evidence="6">
    <location>
        <begin position="229"/>
        <end position="252"/>
    </location>
</feature>
<dbReference type="InterPro" id="IPR011701">
    <property type="entry name" value="MFS"/>
</dbReference>
<keyword evidence="3 6" id="KW-0812">Transmembrane</keyword>
<evidence type="ECO:0000256" key="4">
    <source>
        <dbReference type="ARBA" id="ARBA00022989"/>
    </source>
</evidence>
<evidence type="ECO:0000256" key="1">
    <source>
        <dbReference type="ARBA" id="ARBA00004141"/>
    </source>
</evidence>
<evidence type="ECO:0000256" key="6">
    <source>
        <dbReference type="SAM" id="Phobius"/>
    </source>
</evidence>
<dbReference type="RefSeq" id="WP_123640342.1">
    <property type="nucleotide sequence ID" value="NZ_ML119081.1"/>
</dbReference>
<feature type="transmembrane region" description="Helical" evidence="6">
    <location>
        <begin position="114"/>
        <end position="135"/>
    </location>
</feature>
<feature type="transmembrane region" description="Helical" evidence="6">
    <location>
        <begin position="61"/>
        <end position="77"/>
    </location>
</feature>
<evidence type="ECO:0000313" key="9">
    <source>
        <dbReference type="Proteomes" id="UP000268016"/>
    </source>
</evidence>
<dbReference type="PROSITE" id="PS50850">
    <property type="entry name" value="MFS"/>
    <property type="match status" value="1"/>
</dbReference>
<feature type="transmembrane region" description="Helical" evidence="6">
    <location>
        <begin position="384"/>
        <end position="402"/>
    </location>
</feature>
<feature type="transmembrane region" description="Helical" evidence="6">
    <location>
        <begin position="321"/>
        <end position="342"/>
    </location>
</feature>
<gene>
    <name evidence="8" type="ORF">EAT49_00850</name>
</gene>
<keyword evidence="5 6" id="KW-0472">Membrane</keyword>
<name>A0A3N2R930_9RHOB</name>
<keyword evidence="9" id="KW-1185">Reference proteome</keyword>
<organism evidence="8 9">
    <name type="scientific">Histidinibacterium lentulum</name>
    <dbReference type="NCBI Taxonomy" id="2480588"/>
    <lineage>
        <taxon>Bacteria</taxon>
        <taxon>Pseudomonadati</taxon>
        <taxon>Pseudomonadota</taxon>
        <taxon>Alphaproteobacteria</taxon>
        <taxon>Rhodobacterales</taxon>
        <taxon>Paracoccaceae</taxon>
        <taxon>Histidinibacterium</taxon>
    </lineage>
</organism>